<dbReference type="HOGENOM" id="CLU_400150_0_0_1"/>
<feature type="coiled-coil region" evidence="1">
    <location>
        <begin position="163"/>
        <end position="197"/>
    </location>
</feature>
<reference evidence="6" key="2">
    <citation type="journal article" date="2012" name="G3 (Bethesda)">
        <title>Pichia sorbitophila, an interspecies yeast hybrid reveals early steps of genome resolution following polyploidization.</title>
        <authorList>
            <person name="Leh Louis V."/>
            <person name="Despons L."/>
            <person name="Friedrich A."/>
            <person name="Martin T."/>
            <person name="Durrens P."/>
            <person name="Casaregola S."/>
            <person name="Neuveglise C."/>
            <person name="Fairhead C."/>
            <person name="Marck C."/>
            <person name="Cruz J.A."/>
            <person name="Straub M.L."/>
            <person name="Kugler V."/>
            <person name="Sacerdot C."/>
            <person name="Uzunov Z."/>
            <person name="Thierry A."/>
            <person name="Weiss S."/>
            <person name="Bleykasten C."/>
            <person name="De Montigny J."/>
            <person name="Jacques N."/>
            <person name="Jung P."/>
            <person name="Lemaire M."/>
            <person name="Mallet S."/>
            <person name="Morel G."/>
            <person name="Richard G.F."/>
            <person name="Sarkar A."/>
            <person name="Savel G."/>
            <person name="Schacherer J."/>
            <person name="Seret M.L."/>
            <person name="Talla E."/>
            <person name="Samson G."/>
            <person name="Jubin C."/>
            <person name="Poulain J."/>
            <person name="Vacherie B."/>
            <person name="Barbe V."/>
            <person name="Pelletier E."/>
            <person name="Sherman D.J."/>
            <person name="Westhof E."/>
            <person name="Weissenbach J."/>
            <person name="Baret P.V."/>
            <person name="Wincker P."/>
            <person name="Gaillardin C."/>
            <person name="Dujon B."/>
            <person name="Souciet J.L."/>
        </authorList>
    </citation>
    <scope>NUCLEOTIDE SEQUENCE [LARGE SCALE GENOMIC DNA]</scope>
    <source>
        <strain evidence="6">ATCC MYA-4447 / BCRC 22081 / CBS 7064 / NBRC 10061 / NRRL Y-12695</strain>
    </source>
</reference>
<evidence type="ECO:0000313" key="4">
    <source>
        <dbReference type="EMBL" id="CCE83252.1"/>
    </source>
</evidence>
<evidence type="ECO:0000256" key="1">
    <source>
        <dbReference type="SAM" id="Coils"/>
    </source>
</evidence>
<feature type="coiled-coil region" evidence="1">
    <location>
        <begin position="224"/>
        <end position="415"/>
    </location>
</feature>
<dbReference type="Proteomes" id="UP000005222">
    <property type="component" value="Chromosome K"/>
</dbReference>
<dbReference type="FunCoup" id="G8Y8E6">
    <property type="interactions" value="441"/>
</dbReference>
<dbReference type="InterPro" id="IPR027417">
    <property type="entry name" value="P-loop_NTPase"/>
</dbReference>
<dbReference type="OrthoDB" id="4089036at2759"/>
<dbReference type="EMBL" id="FO082048">
    <property type="protein sequence ID" value="CCE84283.1"/>
    <property type="molecule type" value="Genomic_DNA"/>
</dbReference>
<dbReference type="Proteomes" id="UP000005222">
    <property type="component" value="Chromosome L"/>
</dbReference>
<gene>
    <name evidence="4" type="primary">Piso0_003824</name>
    <name evidence="4" type="ORF">GNLVRS01_PISO0K03376g</name>
    <name evidence="5" type="ORF">GNLVRS01_PISO0L03377g</name>
</gene>
<dbReference type="EMBL" id="FO082049">
    <property type="protein sequence ID" value="CCE83252.1"/>
    <property type="molecule type" value="Genomic_DNA"/>
</dbReference>
<protein>
    <submittedName>
        <fullName evidence="4">Piso0_003824 protein</fullName>
    </submittedName>
</protein>
<evidence type="ECO:0000313" key="5">
    <source>
        <dbReference type="EMBL" id="CCE84283.1"/>
    </source>
</evidence>
<accession>G8Y8E6</accession>
<reference evidence="4" key="1">
    <citation type="submission" date="2011-10" db="EMBL/GenBank/DDBJ databases">
        <authorList>
            <person name="Genoscope - CEA"/>
        </authorList>
    </citation>
    <scope>NUCLEOTIDE SEQUENCE</scope>
</reference>
<feature type="region of interest" description="Disordered" evidence="2">
    <location>
        <begin position="1"/>
        <end position="21"/>
    </location>
</feature>
<organism evidence="4 6">
    <name type="scientific">Pichia sorbitophila (strain ATCC MYA-4447 / BCRC 22081 / CBS 7064 / NBRC 10061 / NRRL Y-12695)</name>
    <name type="common">Hybrid yeast</name>
    <dbReference type="NCBI Taxonomy" id="559304"/>
    <lineage>
        <taxon>Eukaryota</taxon>
        <taxon>Fungi</taxon>
        <taxon>Dikarya</taxon>
        <taxon>Ascomycota</taxon>
        <taxon>Saccharomycotina</taxon>
        <taxon>Pichiomycetes</taxon>
        <taxon>Debaryomycetaceae</taxon>
        <taxon>Millerozyma</taxon>
    </lineage>
</organism>
<dbReference type="AlphaFoldDB" id="G8Y8E6"/>
<dbReference type="eggNOG" id="KOG0239">
    <property type="taxonomic scope" value="Eukaryota"/>
</dbReference>
<dbReference type="Pfam" id="PF16796">
    <property type="entry name" value="Microtub_bd"/>
    <property type="match status" value="1"/>
</dbReference>
<feature type="domain" description="Spindle pole body-associated protein Vik1/Cik1 microtubule binding" evidence="3">
    <location>
        <begin position="410"/>
        <end position="542"/>
    </location>
</feature>
<name>G8Y8E6_PICSO</name>
<evidence type="ECO:0000256" key="2">
    <source>
        <dbReference type="SAM" id="MobiDB-lite"/>
    </source>
</evidence>
<dbReference type="InterPro" id="IPR031852">
    <property type="entry name" value="Vik1/Cik1_MT-bd"/>
</dbReference>
<keyword evidence="6" id="KW-1185">Reference proteome</keyword>
<dbReference type="InParanoid" id="G8Y8E6"/>
<sequence>MMPYPNGTPEEQYKSPSHKRRALSNIVNLPLDRKMEKVESGRQHLGFDMARITLPGGADNSKSNIPAPPKYGDLTYRRIRDKNRKSSNIPAPRSASRSDFDMDHVHKLVDLNKTFSERVNSEKGSRPKESALRATLRNMDKPVKRETRHDMDEEEEYQLDYQIRETNEKIDELEFLIVELKRNQKKLSNRIVDIDQNVSSQRKAFSMMEESVMKSVSHKEQLINMQLKELSNKLAQEYDELKFQLEDELVKAKSYEDSAIREEIKKLENERNSLISKLEERTEHKRRILEEETKALDVNLDSHLKVKVEEVDALELQYKAQQKDCDIAAKKLTDLKKKAQEIQEDNEKISNSIRSLESNMENFSMIRSNLLSDLSDEETKLRELERVNNSWDTKLAQAEKAYKERINEIERHEQFRRIVENAIMDHKGKIRTYVKADKAKVKFEKDSEIVFKNKRFQFDKCFPLSCENEVIIKEFQMLTNMSISDTNTSVIFTGKRNENLFFESLLCTSKGLLDKSSQLSDKNWDFELYIQYIAFGESPLDLLNTCATAKIDVTDGTLDGVTSQKMAFRSTSDITEVVEKIEFPSHALSNMCIITVEGKNEKQLKKFTSHVMLLDLTRHSFQDQKELLSCPKLGDNENGQLKTIDYAFWNSKCLLISDVDSGDDSDTMDMLEVLELVHSTDSPYKRKN</sequence>
<evidence type="ECO:0000313" key="6">
    <source>
        <dbReference type="Proteomes" id="UP000005222"/>
    </source>
</evidence>
<dbReference type="SUPFAM" id="SSF52540">
    <property type="entry name" value="P-loop containing nucleoside triphosphate hydrolases"/>
    <property type="match status" value="1"/>
</dbReference>
<proteinExistence type="predicted"/>
<dbReference type="GO" id="GO:0008017">
    <property type="term" value="F:microtubule binding"/>
    <property type="evidence" value="ECO:0007669"/>
    <property type="project" value="InterPro"/>
</dbReference>
<keyword evidence="1" id="KW-0175">Coiled coil</keyword>
<dbReference type="STRING" id="559304.G8Y8E6"/>
<evidence type="ECO:0000259" key="3">
    <source>
        <dbReference type="Pfam" id="PF16796"/>
    </source>
</evidence>
<feature type="region of interest" description="Disordered" evidence="2">
    <location>
        <begin position="56"/>
        <end position="100"/>
    </location>
</feature>